<dbReference type="AlphaFoldDB" id="A0ABD1W692"/>
<dbReference type="InterPro" id="IPR002625">
    <property type="entry name" value="Smr_dom"/>
</dbReference>
<reference evidence="3" key="2">
    <citation type="submission" date="2024-07" db="EMBL/GenBank/DDBJ databases">
        <title>Two chromosome-level genome assemblies of Korean endemic species Abeliophyllum distichum and Forsythia ovata (Oleaceae).</title>
        <authorList>
            <person name="Mun J.H."/>
        </authorList>
    </citation>
    <scope>NUCLEOTIDE SEQUENCE</scope>
    <source>
        <strain evidence="3">KNKB202402200001</strain>
        <tissue evidence="3">Leaf</tissue>
    </source>
</reference>
<gene>
    <name evidence="2" type="ORF">Fot_14377</name>
    <name evidence="3" type="ORF">Fot_14404</name>
</gene>
<proteinExistence type="predicted"/>
<organism evidence="3 4">
    <name type="scientific">Forsythia ovata</name>
    <dbReference type="NCBI Taxonomy" id="205694"/>
    <lineage>
        <taxon>Eukaryota</taxon>
        <taxon>Viridiplantae</taxon>
        <taxon>Streptophyta</taxon>
        <taxon>Embryophyta</taxon>
        <taxon>Tracheophyta</taxon>
        <taxon>Spermatophyta</taxon>
        <taxon>Magnoliopsida</taxon>
        <taxon>eudicotyledons</taxon>
        <taxon>Gunneridae</taxon>
        <taxon>Pentapetalae</taxon>
        <taxon>asterids</taxon>
        <taxon>lamiids</taxon>
        <taxon>Lamiales</taxon>
        <taxon>Oleaceae</taxon>
        <taxon>Forsythieae</taxon>
        <taxon>Forsythia</taxon>
    </lineage>
</organism>
<dbReference type="PROSITE" id="PS50828">
    <property type="entry name" value="SMR"/>
    <property type="match status" value="1"/>
</dbReference>
<accession>A0ABD1W692</accession>
<evidence type="ECO:0000259" key="1">
    <source>
        <dbReference type="PROSITE" id="PS50828"/>
    </source>
</evidence>
<dbReference type="InterPro" id="IPR053242">
    <property type="entry name" value="PAM2-like_domain"/>
</dbReference>
<evidence type="ECO:0000313" key="3">
    <source>
        <dbReference type="EMBL" id="KAL2545171.1"/>
    </source>
</evidence>
<dbReference type="SMART" id="SM01162">
    <property type="entry name" value="DUF1771"/>
    <property type="match status" value="1"/>
</dbReference>
<reference evidence="4" key="1">
    <citation type="submission" date="2024-07" db="EMBL/GenBank/DDBJ databases">
        <title>Two chromosome-level genome assemblies of Korean endemic species Abeliophyllum distichum and Forsythia ovata (Oleaceae).</title>
        <authorList>
            <person name="Jang H."/>
        </authorList>
    </citation>
    <scope>NUCLEOTIDE SEQUENCE [LARGE SCALE GENOMIC DNA]</scope>
</reference>
<evidence type="ECO:0000313" key="4">
    <source>
        <dbReference type="Proteomes" id="UP001604277"/>
    </source>
</evidence>
<sequence length="567" mass="62317">MNLYGKVFSTAENNLSTAKATSLNPNAAEFVPFALRSAAGTSRSDALSELSTSTTATPGKVVLHKSEYSVSYNSDEEAHQYWHHQLPDDITPDFKVMGDDTQGVDSLSFLGLSLTDASESLRDSTGSGFMLTERQELYPQSVNHNSYTEKLRHAVSSCGKYPSPTGFQHSFTKPWDKKFVSNGELLARGPPNGGNSRHSFLADRPNEQLLMDSTEAQSLDFLASQFPGLTAESLAQVYFANGGDLNLTIEILTQLELQVDVGLNQNQNSKALPVPNLSAFDLPAISFTDGQHGLPKIPGDDLQQKFSPYWSSEKERTHLFRSSSSIPSRGDTDFASSVRKMASQDSVIWKYDLHGSSGSSIGSGRSSQVPVGSYNSGQGKGVYVDSLQNWGSAHATPVWLETGEAVANTYSELREEARDHSCLHNTYVEQAKQAYLIGNKALAKETSVKEQLHNMQMKAAYGKAHESIYHQRNPEAQGNGRERMIDLHGLHVSEAIHFLKHELAVMRIAARSVDQRLLVYICVGTGHHTRGPRTPARLPAAVQHYLLEEEGLNYSEPEPGLLRVLIY</sequence>
<dbReference type="InterPro" id="IPR013899">
    <property type="entry name" value="DUF1771"/>
</dbReference>
<dbReference type="Gene3D" id="3.30.1370.110">
    <property type="match status" value="1"/>
</dbReference>
<evidence type="ECO:0000313" key="2">
    <source>
        <dbReference type="EMBL" id="KAL2545144.1"/>
    </source>
</evidence>
<dbReference type="EMBL" id="JBFOLJ010000004">
    <property type="protein sequence ID" value="KAL2545144.1"/>
    <property type="molecule type" value="Genomic_DNA"/>
</dbReference>
<feature type="domain" description="Smr" evidence="1">
    <location>
        <begin position="485"/>
        <end position="567"/>
    </location>
</feature>
<comment type="caution">
    <text evidence="3">The sequence shown here is derived from an EMBL/GenBank/DDBJ whole genome shotgun (WGS) entry which is preliminary data.</text>
</comment>
<dbReference type="PANTHER" id="PTHR46651">
    <property type="entry name" value="POLYADENYLATE-BINDING PROTEIN-INTERACTING PROTEIN 7"/>
    <property type="match status" value="1"/>
</dbReference>
<dbReference type="Pfam" id="PF08590">
    <property type="entry name" value="DUF1771"/>
    <property type="match status" value="1"/>
</dbReference>
<dbReference type="CDD" id="cd14371">
    <property type="entry name" value="CUE_CID7_like"/>
    <property type="match status" value="1"/>
</dbReference>
<dbReference type="InterPro" id="IPR036063">
    <property type="entry name" value="Smr_dom_sf"/>
</dbReference>
<dbReference type="InterPro" id="IPR041806">
    <property type="entry name" value="CID5/6/7_CUE"/>
</dbReference>
<dbReference type="SMART" id="SM00463">
    <property type="entry name" value="SMR"/>
    <property type="match status" value="1"/>
</dbReference>
<keyword evidence="4" id="KW-1185">Reference proteome</keyword>
<dbReference type="SUPFAM" id="SSF160443">
    <property type="entry name" value="SMR domain-like"/>
    <property type="match status" value="1"/>
</dbReference>
<protein>
    <submittedName>
        <fullName evidence="3">CTC-interacting domain 7</fullName>
    </submittedName>
</protein>
<dbReference type="Proteomes" id="UP001604277">
    <property type="component" value="Unassembled WGS sequence"/>
</dbReference>
<name>A0ABD1W692_9LAMI</name>
<dbReference type="EMBL" id="JBFOLJ010000004">
    <property type="protein sequence ID" value="KAL2545171.1"/>
    <property type="molecule type" value="Genomic_DNA"/>
</dbReference>
<dbReference type="PANTHER" id="PTHR46651:SF1">
    <property type="entry name" value="SMALL MUTS RELATED FAMILY PROTEIN"/>
    <property type="match status" value="1"/>
</dbReference>